<dbReference type="InterPro" id="IPR006094">
    <property type="entry name" value="Oxid_FAD_bind_N"/>
</dbReference>
<evidence type="ECO:0000313" key="5">
    <source>
        <dbReference type="EMBL" id="KAJ9137513.1"/>
    </source>
</evidence>
<comment type="similarity">
    <text evidence="1">Belongs to the oxygen-dependent FAD-linked oxidoreductase family.</text>
</comment>
<keyword evidence="3" id="KW-0732">Signal</keyword>
<protein>
    <submittedName>
        <fullName evidence="5">FAD-binding domain-containing protein</fullName>
    </submittedName>
</protein>
<dbReference type="EMBL" id="JANBVO010000034">
    <property type="protein sequence ID" value="KAJ9137513.1"/>
    <property type="molecule type" value="Genomic_DNA"/>
</dbReference>
<dbReference type="PROSITE" id="PS51387">
    <property type="entry name" value="FAD_PCMH"/>
    <property type="match status" value="1"/>
</dbReference>
<dbReference type="PANTHER" id="PTHR13878:SF91">
    <property type="entry name" value="FAD BINDING DOMAIN PROTEIN (AFU_ORTHOLOGUE AFUA_6G12070)-RELATED"/>
    <property type="match status" value="1"/>
</dbReference>
<accession>A0AA38R7E8</accession>
<dbReference type="GO" id="GO:0071949">
    <property type="term" value="F:FAD binding"/>
    <property type="evidence" value="ECO:0007669"/>
    <property type="project" value="InterPro"/>
</dbReference>
<dbReference type="PANTHER" id="PTHR13878">
    <property type="entry name" value="GULONOLACTONE OXIDASE"/>
    <property type="match status" value="1"/>
</dbReference>
<dbReference type="InterPro" id="IPR016166">
    <property type="entry name" value="FAD-bd_PCMH"/>
</dbReference>
<dbReference type="Pfam" id="PF01565">
    <property type="entry name" value="FAD_binding_4"/>
    <property type="match status" value="1"/>
</dbReference>
<dbReference type="InterPro" id="IPR050432">
    <property type="entry name" value="FAD-linked_Oxidoreductases_BP"/>
</dbReference>
<sequence>MFLLAPRAVAALALVLPLVAPQTLTINNTTIAANASTVAPAADVVAAGDSNASADYFPAEVVQLTPDVITNLTILNLTGIGMFDFGDSDDAVTKRSVSSCKVFPGDRAWPSNLVWTVFDLLLGGTLIKTTPIAASCYSDWPRDEDAAKCDYISANWNNNSQMHAEDPTSVMWPLYQGRTCMPTDDPSGNCTLGGYPEYAVAVTNVAQIQLAVNFARNANIRLVVKNTGHDFNGKSAGAGALSIWTHKLKSIKYMPSYAQGKYRGPAIKAGTGVQAFELYAAAQQNGVTAVGGEGRTVGVAGGFMLGGGHSPLSSLYGMAADQILSMEVVLPNGLYVTASETSNPDLFWALRGGGGSTFGVVTSITVKVFPKMPVAVSTWSFMTGDTVASDVFWQGVKAYFANFVKYADAGCYEYFQLIPLGSDSYLFNMAPFFAPNKTQAQLEALQAPLISALSGLGIPVSPQYYAYDNFYDAWYAHFPLETVGSTTLKTASRLFPRANWANDTIFNATFDAVTSTIKEGATMLAFNIAAAPKVGYPDNAVNPAWRNTVLHAIQAIMWDEDADVDTIATASKKLTFDWMQTWRDVSPGAGAYMSEADILEPDFQQAFYGTNYARLYRIKKQLDPWGLFYAPTAVGSEDWIVTGQVDGLPTQNGKLCTA</sequence>
<dbReference type="InterPro" id="IPR036318">
    <property type="entry name" value="FAD-bd_PCMH-like_sf"/>
</dbReference>
<proteinExistence type="inferred from homology"/>
<dbReference type="GO" id="GO:0016491">
    <property type="term" value="F:oxidoreductase activity"/>
    <property type="evidence" value="ECO:0007669"/>
    <property type="project" value="UniProtKB-KW"/>
</dbReference>
<dbReference type="InterPro" id="IPR016169">
    <property type="entry name" value="FAD-bd_PCMH_sub2"/>
</dbReference>
<evidence type="ECO:0000256" key="1">
    <source>
        <dbReference type="ARBA" id="ARBA00005466"/>
    </source>
</evidence>
<feature type="signal peptide" evidence="3">
    <location>
        <begin position="1"/>
        <end position="21"/>
    </location>
</feature>
<feature type="domain" description="FAD-binding PCMH-type" evidence="4">
    <location>
        <begin position="192"/>
        <end position="371"/>
    </location>
</feature>
<keyword evidence="2" id="KW-0560">Oxidoreductase</keyword>
<dbReference type="Pfam" id="PF08031">
    <property type="entry name" value="BBE"/>
    <property type="match status" value="1"/>
</dbReference>
<gene>
    <name evidence="5" type="ORF">NKR23_g9157</name>
</gene>
<comment type="caution">
    <text evidence="5">The sequence shown here is derived from an EMBL/GenBank/DDBJ whole genome shotgun (WGS) entry which is preliminary data.</text>
</comment>
<dbReference type="AlphaFoldDB" id="A0AA38R7E8"/>
<keyword evidence="6" id="KW-1185">Reference proteome</keyword>
<feature type="chain" id="PRO_5041214339" evidence="3">
    <location>
        <begin position="22"/>
        <end position="658"/>
    </location>
</feature>
<name>A0AA38R7E8_9PEZI</name>
<evidence type="ECO:0000313" key="6">
    <source>
        <dbReference type="Proteomes" id="UP001174694"/>
    </source>
</evidence>
<organism evidence="5 6">
    <name type="scientific">Pleurostoma richardsiae</name>
    <dbReference type="NCBI Taxonomy" id="41990"/>
    <lineage>
        <taxon>Eukaryota</taxon>
        <taxon>Fungi</taxon>
        <taxon>Dikarya</taxon>
        <taxon>Ascomycota</taxon>
        <taxon>Pezizomycotina</taxon>
        <taxon>Sordariomycetes</taxon>
        <taxon>Sordariomycetidae</taxon>
        <taxon>Calosphaeriales</taxon>
        <taxon>Pleurostomataceae</taxon>
        <taxon>Pleurostoma</taxon>
    </lineage>
</organism>
<evidence type="ECO:0000259" key="4">
    <source>
        <dbReference type="PROSITE" id="PS51387"/>
    </source>
</evidence>
<dbReference type="Proteomes" id="UP001174694">
    <property type="component" value="Unassembled WGS sequence"/>
</dbReference>
<evidence type="ECO:0000256" key="2">
    <source>
        <dbReference type="ARBA" id="ARBA00023002"/>
    </source>
</evidence>
<dbReference type="SUPFAM" id="SSF56176">
    <property type="entry name" value="FAD-binding/transporter-associated domain-like"/>
    <property type="match status" value="1"/>
</dbReference>
<evidence type="ECO:0000256" key="3">
    <source>
        <dbReference type="SAM" id="SignalP"/>
    </source>
</evidence>
<dbReference type="Gene3D" id="3.30.465.10">
    <property type="match status" value="2"/>
</dbReference>
<reference evidence="5" key="1">
    <citation type="submission" date="2022-07" db="EMBL/GenBank/DDBJ databases">
        <title>Fungi with potential for degradation of polypropylene.</title>
        <authorList>
            <person name="Gostincar C."/>
        </authorList>
    </citation>
    <scope>NUCLEOTIDE SEQUENCE</scope>
    <source>
        <strain evidence="5">EXF-13308</strain>
    </source>
</reference>
<dbReference type="InterPro" id="IPR012951">
    <property type="entry name" value="BBE"/>
</dbReference>